<reference evidence="5" key="1">
    <citation type="submission" date="2021-06" db="EMBL/GenBank/DDBJ databases">
        <title>Elioraea tepida, sp. nov., a moderately thermophilic aerobic anoxygenic phototrophic bacterium isolated from an alkaline siliceous hot spring mat community in Yellowstone National Park, WY, USA.</title>
        <authorList>
            <person name="Saini M.K."/>
            <person name="Yoshida S."/>
            <person name="Sebastian A."/>
            <person name="Hirose S."/>
            <person name="Hara E."/>
            <person name="Tamaki H."/>
            <person name="Soulier N.T."/>
            <person name="Albert I."/>
            <person name="Hanada S."/>
            <person name="Bryant D.A."/>
            <person name="Tank M."/>
        </authorList>
    </citation>
    <scope>NUCLEOTIDE SEQUENCE</scope>
    <source>
        <strain evidence="5">MS-P2</strain>
    </source>
</reference>
<keyword evidence="1 4" id="KW-0812">Transmembrane</keyword>
<sequence length="110" mass="11607">MSPARLFLLQRASAAVLAVAVLVHLVTILVAVRGGLTAGEILGRTAGNLGWLAFYVLFVVAASIHAPIGLRAILREWAGWRGWSCDVAMALFAALLLLLGLRAAWAVFAA</sequence>
<name>A0A975U2T8_9PROT</name>
<dbReference type="EMBL" id="CP076448">
    <property type="protein sequence ID" value="QXM24927.1"/>
    <property type="molecule type" value="Genomic_DNA"/>
</dbReference>
<feature type="transmembrane region" description="Helical" evidence="4">
    <location>
        <begin position="86"/>
        <end position="108"/>
    </location>
</feature>
<keyword evidence="3 4" id="KW-0472">Membrane</keyword>
<organism evidence="5 6">
    <name type="scientific">Elioraea tepida</name>
    <dbReference type="NCBI Taxonomy" id="2843330"/>
    <lineage>
        <taxon>Bacteria</taxon>
        <taxon>Pseudomonadati</taxon>
        <taxon>Pseudomonadota</taxon>
        <taxon>Alphaproteobacteria</taxon>
        <taxon>Acetobacterales</taxon>
        <taxon>Elioraeaceae</taxon>
        <taxon>Elioraea</taxon>
    </lineage>
</organism>
<evidence type="ECO:0000313" key="5">
    <source>
        <dbReference type="EMBL" id="QXM24927.1"/>
    </source>
</evidence>
<feature type="transmembrane region" description="Helical" evidence="4">
    <location>
        <begin position="12"/>
        <end position="32"/>
    </location>
</feature>
<dbReference type="KEGG" id="elio:KO353_01300"/>
<proteinExistence type="predicted"/>
<evidence type="ECO:0000313" key="6">
    <source>
        <dbReference type="Proteomes" id="UP000694001"/>
    </source>
</evidence>
<keyword evidence="2 4" id="KW-1133">Transmembrane helix</keyword>
<dbReference type="AlphaFoldDB" id="A0A975U2T8"/>
<evidence type="ECO:0000256" key="2">
    <source>
        <dbReference type="ARBA" id="ARBA00022989"/>
    </source>
</evidence>
<feature type="transmembrane region" description="Helical" evidence="4">
    <location>
        <begin position="52"/>
        <end position="74"/>
    </location>
</feature>
<protein>
    <submittedName>
        <fullName evidence="5">Succinate dehydrogenase</fullName>
    </submittedName>
</protein>
<evidence type="ECO:0000256" key="1">
    <source>
        <dbReference type="ARBA" id="ARBA00022692"/>
    </source>
</evidence>
<dbReference type="Proteomes" id="UP000694001">
    <property type="component" value="Chromosome"/>
</dbReference>
<evidence type="ECO:0000256" key="3">
    <source>
        <dbReference type="ARBA" id="ARBA00023136"/>
    </source>
</evidence>
<dbReference type="RefSeq" id="WP_218285984.1">
    <property type="nucleotide sequence ID" value="NZ_CP076448.1"/>
</dbReference>
<keyword evidence="6" id="KW-1185">Reference proteome</keyword>
<dbReference type="InterPro" id="IPR000701">
    <property type="entry name" value="SuccDH_FuR_B_TM-su"/>
</dbReference>
<accession>A0A975U2T8</accession>
<dbReference type="Pfam" id="PF01127">
    <property type="entry name" value="Sdh_cyt"/>
    <property type="match status" value="1"/>
</dbReference>
<evidence type="ECO:0000256" key="4">
    <source>
        <dbReference type="SAM" id="Phobius"/>
    </source>
</evidence>
<gene>
    <name evidence="5" type="ORF">KO353_01300</name>
</gene>